<dbReference type="Proteomes" id="UP000758603">
    <property type="component" value="Unassembled WGS sequence"/>
</dbReference>
<reference evidence="1" key="1">
    <citation type="journal article" date="2021" name="Nat. Commun.">
        <title>Genetic determinants of endophytism in the Arabidopsis root mycobiome.</title>
        <authorList>
            <person name="Mesny F."/>
            <person name="Miyauchi S."/>
            <person name="Thiergart T."/>
            <person name="Pickel B."/>
            <person name="Atanasova L."/>
            <person name="Karlsson M."/>
            <person name="Huettel B."/>
            <person name="Barry K.W."/>
            <person name="Haridas S."/>
            <person name="Chen C."/>
            <person name="Bauer D."/>
            <person name="Andreopoulos W."/>
            <person name="Pangilinan J."/>
            <person name="LaButti K."/>
            <person name="Riley R."/>
            <person name="Lipzen A."/>
            <person name="Clum A."/>
            <person name="Drula E."/>
            <person name="Henrissat B."/>
            <person name="Kohler A."/>
            <person name="Grigoriev I.V."/>
            <person name="Martin F.M."/>
            <person name="Hacquard S."/>
        </authorList>
    </citation>
    <scope>NUCLEOTIDE SEQUENCE</scope>
    <source>
        <strain evidence="1">MPI-SDFR-AT-0073</strain>
    </source>
</reference>
<organism evidence="1 2">
    <name type="scientific">Truncatella angustata</name>
    <dbReference type="NCBI Taxonomy" id="152316"/>
    <lineage>
        <taxon>Eukaryota</taxon>
        <taxon>Fungi</taxon>
        <taxon>Dikarya</taxon>
        <taxon>Ascomycota</taxon>
        <taxon>Pezizomycotina</taxon>
        <taxon>Sordariomycetes</taxon>
        <taxon>Xylariomycetidae</taxon>
        <taxon>Amphisphaeriales</taxon>
        <taxon>Sporocadaceae</taxon>
        <taxon>Truncatella</taxon>
    </lineage>
</organism>
<proteinExistence type="predicted"/>
<protein>
    <recommendedName>
        <fullName evidence="3">DUF1993 domain-containing protein</fullName>
    </recommendedName>
</protein>
<evidence type="ECO:0008006" key="3">
    <source>
        <dbReference type="Google" id="ProtNLM"/>
    </source>
</evidence>
<dbReference type="SUPFAM" id="SSF109854">
    <property type="entry name" value="DinB/YfiT-like putative metalloenzymes"/>
    <property type="match status" value="1"/>
</dbReference>
<dbReference type="InterPro" id="IPR034660">
    <property type="entry name" value="DinB/YfiT-like"/>
</dbReference>
<comment type="caution">
    <text evidence="1">The sequence shown here is derived from an EMBL/GenBank/DDBJ whole genome shotgun (WGS) entry which is preliminary data.</text>
</comment>
<dbReference type="InterPro" id="IPR018531">
    <property type="entry name" value="DUF1993"/>
</dbReference>
<dbReference type="OrthoDB" id="3724345at2759"/>
<accession>A0A9P8ZVV3</accession>
<dbReference type="PANTHER" id="PTHR36922">
    <property type="entry name" value="BLL2446 PROTEIN"/>
    <property type="match status" value="1"/>
</dbReference>
<evidence type="ECO:0000313" key="2">
    <source>
        <dbReference type="Proteomes" id="UP000758603"/>
    </source>
</evidence>
<dbReference type="AlphaFoldDB" id="A0A9P8ZVV3"/>
<keyword evidence="2" id="KW-1185">Reference proteome</keyword>
<dbReference type="GeneID" id="70132080"/>
<name>A0A9P8ZVV3_9PEZI</name>
<gene>
    <name evidence="1" type="ORF">BKA67DRAFT_571021</name>
</gene>
<dbReference type="PANTHER" id="PTHR36922:SF1">
    <property type="entry name" value="DUF1993 DOMAIN-CONTAINING PROTEIN"/>
    <property type="match status" value="1"/>
</dbReference>
<sequence length="172" mass="19744">MASLYKQSVPVFTKYLHNLSAIVKKGETFANEKSIKHDEILNYRLISDMKGLIYQVQSCCDTAVWYVDRVGGLKHVAVEDNETTFDQLYQRIERTIAYLDEVEPRALDDKADAKVLMETKSMGNFQFTGQAYLSEFSIPNFHFHLSTAYCILRTQGVQIGALDYLKDVFHKV</sequence>
<dbReference type="RefSeq" id="XP_045955745.1">
    <property type="nucleotide sequence ID" value="XM_046103188.1"/>
</dbReference>
<dbReference type="Gene3D" id="1.20.120.450">
    <property type="entry name" value="dinb family like domain"/>
    <property type="match status" value="1"/>
</dbReference>
<evidence type="ECO:0000313" key="1">
    <source>
        <dbReference type="EMBL" id="KAH6651467.1"/>
    </source>
</evidence>
<dbReference type="Pfam" id="PF09351">
    <property type="entry name" value="DUF1993"/>
    <property type="match status" value="1"/>
</dbReference>
<dbReference type="EMBL" id="JAGPXC010000006">
    <property type="protein sequence ID" value="KAH6651467.1"/>
    <property type="molecule type" value="Genomic_DNA"/>
</dbReference>